<protein>
    <submittedName>
        <fullName evidence="2">Uncharacterized protein</fullName>
    </submittedName>
</protein>
<feature type="region of interest" description="Disordered" evidence="1">
    <location>
        <begin position="1"/>
        <end position="24"/>
    </location>
</feature>
<feature type="region of interest" description="Disordered" evidence="1">
    <location>
        <begin position="55"/>
        <end position="81"/>
    </location>
</feature>
<evidence type="ECO:0000313" key="3">
    <source>
        <dbReference type="Proteomes" id="UP001054945"/>
    </source>
</evidence>
<organism evidence="2 3">
    <name type="scientific">Caerostris extrusa</name>
    <name type="common">Bark spider</name>
    <name type="synonym">Caerostris bankana</name>
    <dbReference type="NCBI Taxonomy" id="172846"/>
    <lineage>
        <taxon>Eukaryota</taxon>
        <taxon>Metazoa</taxon>
        <taxon>Ecdysozoa</taxon>
        <taxon>Arthropoda</taxon>
        <taxon>Chelicerata</taxon>
        <taxon>Arachnida</taxon>
        <taxon>Araneae</taxon>
        <taxon>Araneomorphae</taxon>
        <taxon>Entelegynae</taxon>
        <taxon>Araneoidea</taxon>
        <taxon>Araneidae</taxon>
        <taxon>Caerostris</taxon>
    </lineage>
</organism>
<feature type="compositionally biased region" description="Polar residues" evidence="1">
    <location>
        <begin position="7"/>
        <end position="16"/>
    </location>
</feature>
<dbReference type="AlphaFoldDB" id="A0AAV4Y558"/>
<dbReference type="EMBL" id="BPLR01018750">
    <property type="protein sequence ID" value="GIZ02029.1"/>
    <property type="molecule type" value="Genomic_DNA"/>
</dbReference>
<name>A0AAV4Y558_CAEEX</name>
<dbReference type="Proteomes" id="UP001054945">
    <property type="component" value="Unassembled WGS sequence"/>
</dbReference>
<keyword evidence="3" id="KW-1185">Reference proteome</keyword>
<comment type="caution">
    <text evidence="2">The sequence shown here is derived from an EMBL/GenBank/DDBJ whole genome shotgun (WGS) entry which is preliminary data.</text>
</comment>
<sequence>MDDELSSQEQSRQETTGVAKDESFQEISQYEEFEIDLSTPLMIVDDLSVENEEIVKTEHATPPTGPRTHQETAPPTAAQKHEGKMIIDFPVSKVPDIIVFSNEVGKYDFKMYRFARKYGSTTLYKGEEEKD</sequence>
<proteinExistence type="predicted"/>
<evidence type="ECO:0000256" key="1">
    <source>
        <dbReference type="SAM" id="MobiDB-lite"/>
    </source>
</evidence>
<accession>A0AAV4Y558</accession>
<reference evidence="2 3" key="1">
    <citation type="submission" date="2021-06" db="EMBL/GenBank/DDBJ databases">
        <title>Caerostris extrusa draft genome.</title>
        <authorList>
            <person name="Kono N."/>
            <person name="Arakawa K."/>
        </authorList>
    </citation>
    <scope>NUCLEOTIDE SEQUENCE [LARGE SCALE GENOMIC DNA]</scope>
</reference>
<gene>
    <name evidence="2" type="ORF">CEXT_167611</name>
</gene>
<evidence type="ECO:0000313" key="2">
    <source>
        <dbReference type="EMBL" id="GIZ02029.1"/>
    </source>
</evidence>